<dbReference type="KEGG" id="mtim:DIR46_14300"/>
<keyword evidence="7" id="KW-0032">Aminotransferase</keyword>
<dbReference type="Pfam" id="PF00155">
    <property type="entry name" value="Aminotran_1_2"/>
    <property type="match status" value="1"/>
</dbReference>
<dbReference type="GO" id="GO:0003700">
    <property type="term" value="F:DNA-binding transcription factor activity"/>
    <property type="evidence" value="ECO:0007669"/>
    <property type="project" value="InterPro"/>
</dbReference>
<name>A0A2S2DJF1_9BURK</name>
<reference evidence="7 8" key="1">
    <citation type="submission" date="2018-05" db="EMBL/GenBank/DDBJ databases">
        <title>Complete genome sequence of Massilia oculi sp. nov. CCUG 43427T (=DSM 26321T), the type strain of M. oculi, and comparison with genome sequences of other Massilia strains.</title>
        <authorList>
            <person name="Zhu B."/>
        </authorList>
    </citation>
    <scope>NUCLEOTIDE SEQUENCE [LARGE SCALE GENOMIC DNA]</scope>
    <source>
        <strain evidence="7 8">CCUG 43427</strain>
    </source>
</reference>
<evidence type="ECO:0000256" key="5">
    <source>
        <dbReference type="ARBA" id="ARBA00023163"/>
    </source>
</evidence>
<dbReference type="EMBL" id="CP029343">
    <property type="protein sequence ID" value="AWL05492.1"/>
    <property type="molecule type" value="Genomic_DNA"/>
</dbReference>
<keyword evidence="3" id="KW-0805">Transcription regulation</keyword>
<organism evidence="7 8">
    <name type="scientific">Massilia oculi</name>
    <dbReference type="NCBI Taxonomy" id="945844"/>
    <lineage>
        <taxon>Bacteria</taxon>
        <taxon>Pseudomonadati</taxon>
        <taxon>Pseudomonadota</taxon>
        <taxon>Betaproteobacteria</taxon>
        <taxon>Burkholderiales</taxon>
        <taxon>Oxalobacteraceae</taxon>
        <taxon>Telluria group</taxon>
        <taxon>Massilia</taxon>
    </lineage>
</organism>
<dbReference type="PANTHER" id="PTHR46577">
    <property type="entry name" value="HTH-TYPE TRANSCRIPTIONAL REGULATORY PROTEIN GABR"/>
    <property type="match status" value="1"/>
</dbReference>
<dbReference type="Pfam" id="PF00392">
    <property type="entry name" value="GntR"/>
    <property type="match status" value="1"/>
</dbReference>
<dbReference type="CDD" id="cd07377">
    <property type="entry name" value="WHTH_GntR"/>
    <property type="match status" value="1"/>
</dbReference>
<dbReference type="InterPro" id="IPR051446">
    <property type="entry name" value="HTH_trans_reg/aminotransferase"/>
</dbReference>
<evidence type="ECO:0000256" key="1">
    <source>
        <dbReference type="ARBA" id="ARBA00005384"/>
    </source>
</evidence>
<dbReference type="CDD" id="cd00609">
    <property type="entry name" value="AAT_like"/>
    <property type="match status" value="1"/>
</dbReference>
<dbReference type="Proteomes" id="UP000245820">
    <property type="component" value="Chromosome"/>
</dbReference>
<accession>A0A2S2DJF1</accession>
<evidence type="ECO:0000259" key="6">
    <source>
        <dbReference type="PROSITE" id="PS50949"/>
    </source>
</evidence>
<dbReference type="SMART" id="SM00345">
    <property type="entry name" value="HTH_GNTR"/>
    <property type="match status" value="1"/>
</dbReference>
<dbReference type="InterPro" id="IPR000524">
    <property type="entry name" value="Tscrpt_reg_HTH_GntR"/>
</dbReference>
<dbReference type="InterPro" id="IPR015421">
    <property type="entry name" value="PyrdxlP-dep_Trfase_major"/>
</dbReference>
<gene>
    <name evidence="7" type="ORF">DIR46_14300</name>
</gene>
<sequence length="502" mass="54438">MTEATTTRSGRRALALGAPAPGETLQRWLYRSLRQAILDGRLAEGALLPGTRALAQQYAMARGTVQLAYDQLLSEGYLQALRGSGTRVSRVLPDASLQAGPALAREPDRPPPGVQPDGPWLRNVGEQVPAFPLRPGSGLPPTFHPHRCDVRGFPIDLWRRLHGRHLRASKLAILSENEAAGLAPLRAAIARHLDLARGVAVSPDQIVILGSVQQALDICLRLLVAPGEAVWMEDPGYPGARQAMQAHGARVVDVALDEDGMRVHEALAQAPDARLAYVTPARQAPMGMALSPERRLALLHWARERGAIVFEDDYDSEYRFAAKPVPALRSMEGAESHVVLAGTFSKLLFPAIRLAFVALPWQLVDPFIRAASLAARNANALSQAVLADFIDDGHFDRHVRRMRRVYAGRAAAFEEAALRHWKGLIEVPPVTAGLDVVTRLVAHEERDAWQRLNAAGLTAFPLERYCAQARLAPSLVMGFAAFDEAAIGEGAKAVAAALRGRP</sequence>
<dbReference type="InterPro" id="IPR036390">
    <property type="entry name" value="WH_DNA-bd_sf"/>
</dbReference>
<dbReference type="InterPro" id="IPR015424">
    <property type="entry name" value="PyrdxlP-dep_Trfase"/>
</dbReference>
<evidence type="ECO:0000256" key="3">
    <source>
        <dbReference type="ARBA" id="ARBA00023015"/>
    </source>
</evidence>
<keyword evidence="8" id="KW-1185">Reference proteome</keyword>
<keyword evidence="7" id="KW-0808">Transferase</keyword>
<protein>
    <submittedName>
        <fullName evidence="7">PLP-dependent aminotransferase family protein</fullName>
    </submittedName>
</protein>
<proteinExistence type="inferred from homology"/>
<dbReference type="Gene3D" id="1.10.10.10">
    <property type="entry name" value="Winged helix-like DNA-binding domain superfamily/Winged helix DNA-binding domain"/>
    <property type="match status" value="1"/>
</dbReference>
<dbReference type="GO" id="GO:0030170">
    <property type="term" value="F:pyridoxal phosphate binding"/>
    <property type="evidence" value="ECO:0007669"/>
    <property type="project" value="InterPro"/>
</dbReference>
<dbReference type="GO" id="GO:0003677">
    <property type="term" value="F:DNA binding"/>
    <property type="evidence" value="ECO:0007669"/>
    <property type="project" value="UniProtKB-KW"/>
</dbReference>
<dbReference type="SUPFAM" id="SSF53383">
    <property type="entry name" value="PLP-dependent transferases"/>
    <property type="match status" value="1"/>
</dbReference>
<dbReference type="PROSITE" id="PS50949">
    <property type="entry name" value="HTH_GNTR"/>
    <property type="match status" value="1"/>
</dbReference>
<keyword evidence="4" id="KW-0238">DNA-binding</keyword>
<dbReference type="Gene3D" id="3.40.640.10">
    <property type="entry name" value="Type I PLP-dependent aspartate aminotransferase-like (Major domain)"/>
    <property type="match status" value="1"/>
</dbReference>
<dbReference type="GO" id="GO:0008483">
    <property type="term" value="F:transaminase activity"/>
    <property type="evidence" value="ECO:0007669"/>
    <property type="project" value="UniProtKB-KW"/>
</dbReference>
<dbReference type="InterPro" id="IPR036388">
    <property type="entry name" value="WH-like_DNA-bd_sf"/>
</dbReference>
<feature type="domain" description="HTH gntR-type" evidence="6">
    <location>
        <begin position="23"/>
        <end position="91"/>
    </location>
</feature>
<evidence type="ECO:0000313" key="7">
    <source>
        <dbReference type="EMBL" id="AWL05492.1"/>
    </source>
</evidence>
<evidence type="ECO:0000256" key="4">
    <source>
        <dbReference type="ARBA" id="ARBA00023125"/>
    </source>
</evidence>
<dbReference type="OrthoDB" id="9804020at2"/>
<dbReference type="PANTHER" id="PTHR46577:SF1">
    <property type="entry name" value="HTH-TYPE TRANSCRIPTIONAL REGULATORY PROTEIN GABR"/>
    <property type="match status" value="1"/>
</dbReference>
<dbReference type="RefSeq" id="WP_109345828.1">
    <property type="nucleotide sequence ID" value="NZ_CP029343.1"/>
</dbReference>
<evidence type="ECO:0000313" key="8">
    <source>
        <dbReference type="Proteomes" id="UP000245820"/>
    </source>
</evidence>
<evidence type="ECO:0000256" key="2">
    <source>
        <dbReference type="ARBA" id="ARBA00022898"/>
    </source>
</evidence>
<comment type="similarity">
    <text evidence="1">In the C-terminal section; belongs to the class-I pyridoxal-phosphate-dependent aminotransferase family.</text>
</comment>
<dbReference type="AlphaFoldDB" id="A0A2S2DJF1"/>
<dbReference type="SUPFAM" id="SSF46785">
    <property type="entry name" value="Winged helix' DNA-binding domain"/>
    <property type="match status" value="1"/>
</dbReference>
<dbReference type="InterPro" id="IPR004839">
    <property type="entry name" value="Aminotransferase_I/II_large"/>
</dbReference>
<keyword evidence="5" id="KW-0804">Transcription</keyword>
<keyword evidence="2" id="KW-0663">Pyridoxal phosphate</keyword>